<reference evidence="1" key="1">
    <citation type="submission" date="2015-04" db="EMBL/GenBank/DDBJ databases">
        <title>The genome sequence of the plant pathogenic Rhizarian Plasmodiophora brassicae reveals insights in its biotrophic life cycle and the origin of chitin synthesis.</title>
        <authorList>
            <person name="Schwelm A."/>
            <person name="Fogelqvist J."/>
            <person name="Knaust A."/>
            <person name="Julke S."/>
            <person name="Lilja T."/>
            <person name="Dhandapani V."/>
            <person name="Bonilla-Rosso G."/>
            <person name="Karlsson M."/>
            <person name="Shevchenko A."/>
            <person name="Choi S.R."/>
            <person name="Kim H.G."/>
            <person name="Park J.Y."/>
            <person name="Lim Y.P."/>
            <person name="Ludwig-Muller J."/>
            <person name="Dixelius C."/>
        </authorList>
    </citation>
    <scope>NUCLEOTIDE SEQUENCE</scope>
    <source>
        <tissue evidence="1">Potato root galls</tissue>
    </source>
</reference>
<protein>
    <submittedName>
        <fullName evidence="1">Uncharacterized protein</fullName>
    </submittedName>
</protein>
<organism evidence="1">
    <name type="scientific">Spongospora subterranea</name>
    <dbReference type="NCBI Taxonomy" id="70186"/>
    <lineage>
        <taxon>Eukaryota</taxon>
        <taxon>Sar</taxon>
        <taxon>Rhizaria</taxon>
        <taxon>Endomyxa</taxon>
        <taxon>Phytomyxea</taxon>
        <taxon>Plasmodiophorida</taxon>
        <taxon>Plasmodiophoridae</taxon>
        <taxon>Spongospora</taxon>
    </lineage>
</organism>
<accession>A0A0H5R6H2</accession>
<dbReference type="EMBL" id="HACM01003412">
    <property type="protein sequence ID" value="CRZ03854.1"/>
    <property type="molecule type" value="Transcribed_RNA"/>
</dbReference>
<dbReference type="AlphaFoldDB" id="A0A0H5R6H2"/>
<proteinExistence type="predicted"/>
<sequence>MTRITVIKTERDASPNDDFKTHLKISTHLNSSSFGCVIHIVQGVSLLSIIPTLSRLWAVSLHPPSTFVVAVLIQGLVEDCAMSLQLFPILLIVLKTAPRCLFIATT</sequence>
<name>A0A0H5R6H2_9EUKA</name>
<evidence type="ECO:0000313" key="1">
    <source>
        <dbReference type="EMBL" id="CRZ03854.1"/>
    </source>
</evidence>
<feature type="non-terminal residue" evidence="1">
    <location>
        <position position="106"/>
    </location>
</feature>